<keyword evidence="7" id="KW-0966">Cell projection</keyword>
<dbReference type="OrthoDB" id="2136125at2759"/>
<name>A0A8X6IXC1_NEPPI</name>
<dbReference type="PANTHER" id="PTHR33588:SF1">
    <property type="entry name" value="CILIA- AND FLAGELLA-ASSOCIATED PROTEIN 299"/>
    <property type="match status" value="1"/>
</dbReference>
<keyword evidence="7" id="KW-0282">Flagellum</keyword>
<protein>
    <recommendedName>
        <fullName evidence="4">Cilia- and flagella-associated protein 299</fullName>
    </recommendedName>
</protein>
<dbReference type="Proteomes" id="UP000887013">
    <property type="component" value="Unassembled WGS sequence"/>
</dbReference>
<organism evidence="7 8">
    <name type="scientific">Nephila pilipes</name>
    <name type="common">Giant wood spider</name>
    <name type="synonym">Nephila maculata</name>
    <dbReference type="NCBI Taxonomy" id="299642"/>
    <lineage>
        <taxon>Eukaryota</taxon>
        <taxon>Metazoa</taxon>
        <taxon>Ecdysozoa</taxon>
        <taxon>Arthropoda</taxon>
        <taxon>Chelicerata</taxon>
        <taxon>Arachnida</taxon>
        <taxon>Araneae</taxon>
        <taxon>Araneomorphae</taxon>
        <taxon>Entelegynae</taxon>
        <taxon>Araneoidea</taxon>
        <taxon>Nephilidae</taxon>
        <taxon>Nephila</taxon>
    </lineage>
</organism>
<evidence type="ECO:0000313" key="8">
    <source>
        <dbReference type="Proteomes" id="UP000887013"/>
    </source>
</evidence>
<keyword evidence="6" id="KW-0539">Nucleus</keyword>
<dbReference type="GO" id="GO:0005634">
    <property type="term" value="C:nucleus"/>
    <property type="evidence" value="ECO:0007669"/>
    <property type="project" value="UniProtKB-SubCell"/>
</dbReference>
<evidence type="ECO:0000256" key="5">
    <source>
        <dbReference type="ARBA" id="ARBA00022490"/>
    </source>
</evidence>
<evidence type="ECO:0000256" key="4">
    <source>
        <dbReference type="ARBA" id="ARBA00021436"/>
    </source>
</evidence>
<evidence type="ECO:0000256" key="1">
    <source>
        <dbReference type="ARBA" id="ARBA00003056"/>
    </source>
</evidence>
<comment type="function">
    <text evidence="1">May be involved in spermatogenesis.</text>
</comment>
<evidence type="ECO:0000256" key="3">
    <source>
        <dbReference type="ARBA" id="ARBA00004496"/>
    </source>
</evidence>
<sequence length="205" mass="23909">MDPKSELEKAVNAFMTYEDYLDSMLTKDDLMFLEDKDMCRDLLSMQYHSNKRIIPRGDFDQRKAEKAAQIVDYRIREPRICGDELTTSCKLMQALAKREKDNLNGVLATIIFIRDVNEKGEEVSSYIDYTHSLKKEDWKVYFTGEKKLAPCETDLRSSLQDHAPSLGSKDNHEIQTDEQVFRIDMKDTDYVQVVIFDHIVDRPIP</sequence>
<evidence type="ECO:0000313" key="7">
    <source>
        <dbReference type="EMBL" id="GFS63697.1"/>
    </source>
</evidence>
<reference evidence="7" key="1">
    <citation type="submission" date="2020-08" db="EMBL/GenBank/DDBJ databases">
        <title>Multicomponent nature underlies the extraordinary mechanical properties of spider dragline silk.</title>
        <authorList>
            <person name="Kono N."/>
            <person name="Nakamura H."/>
            <person name="Mori M."/>
            <person name="Yoshida Y."/>
            <person name="Ohtoshi R."/>
            <person name="Malay A.D."/>
            <person name="Moran D.A.P."/>
            <person name="Tomita M."/>
            <person name="Numata K."/>
            <person name="Arakawa K."/>
        </authorList>
    </citation>
    <scope>NUCLEOTIDE SEQUENCE</scope>
</reference>
<comment type="subcellular location">
    <subcellularLocation>
        <location evidence="3">Cytoplasm</location>
    </subcellularLocation>
    <subcellularLocation>
        <location evidence="2">Nucleus</location>
    </subcellularLocation>
</comment>
<dbReference type="EMBL" id="BMAW01047998">
    <property type="protein sequence ID" value="GFS63697.1"/>
    <property type="molecule type" value="Genomic_DNA"/>
</dbReference>
<dbReference type="PANTHER" id="PTHR33588">
    <property type="entry name" value="CILIA- AND FLAGELLA-ASSOCIATED PROTEIN 299"/>
    <property type="match status" value="1"/>
</dbReference>
<keyword evidence="7" id="KW-0969">Cilium</keyword>
<keyword evidence="5" id="KW-0963">Cytoplasm</keyword>
<dbReference type="Pfam" id="PF14713">
    <property type="entry name" value="DUF4464"/>
    <property type="match status" value="1"/>
</dbReference>
<gene>
    <name evidence="7" type="primary">cfap299</name>
    <name evidence="7" type="ORF">NPIL_350901</name>
</gene>
<evidence type="ECO:0000256" key="6">
    <source>
        <dbReference type="ARBA" id="ARBA00023242"/>
    </source>
</evidence>
<comment type="caution">
    <text evidence="7">The sequence shown here is derived from an EMBL/GenBank/DDBJ whole genome shotgun (WGS) entry which is preliminary data.</text>
</comment>
<dbReference type="GO" id="GO:0005737">
    <property type="term" value="C:cytoplasm"/>
    <property type="evidence" value="ECO:0007669"/>
    <property type="project" value="UniProtKB-SubCell"/>
</dbReference>
<dbReference type="InterPro" id="IPR027887">
    <property type="entry name" value="DUF4464"/>
</dbReference>
<evidence type="ECO:0000256" key="2">
    <source>
        <dbReference type="ARBA" id="ARBA00004123"/>
    </source>
</evidence>
<accession>A0A8X6IXC1</accession>
<dbReference type="AlphaFoldDB" id="A0A8X6IXC1"/>
<proteinExistence type="predicted"/>
<keyword evidence="8" id="KW-1185">Reference proteome</keyword>